<keyword evidence="2" id="KW-1185">Reference proteome</keyword>
<protein>
    <recommendedName>
        <fullName evidence="3">Copper chaperone PCu(A)C</fullName>
    </recommendedName>
</protein>
<dbReference type="Proteomes" id="UP001500034">
    <property type="component" value="Unassembled WGS sequence"/>
</dbReference>
<evidence type="ECO:0000313" key="2">
    <source>
        <dbReference type="Proteomes" id="UP001500034"/>
    </source>
</evidence>
<evidence type="ECO:0000313" key="1">
    <source>
        <dbReference type="EMBL" id="GAA4011105.1"/>
    </source>
</evidence>
<dbReference type="InterPro" id="IPR007410">
    <property type="entry name" value="LpqE-like"/>
</dbReference>
<proteinExistence type="predicted"/>
<name>A0ABP7SFZ5_9ACTN</name>
<dbReference type="Pfam" id="PF04314">
    <property type="entry name" value="PCuAC"/>
    <property type="match status" value="1"/>
</dbReference>
<accession>A0ABP7SFZ5</accession>
<dbReference type="InterPro" id="IPR058248">
    <property type="entry name" value="Lxx211020-like"/>
</dbReference>
<reference evidence="2" key="1">
    <citation type="journal article" date="2019" name="Int. J. Syst. Evol. Microbiol.">
        <title>The Global Catalogue of Microorganisms (GCM) 10K type strain sequencing project: providing services to taxonomists for standard genome sequencing and annotation.</title>
        <authorList>
            <consortium name="The Broad Institute Genomics Platform"/>
            <consortium name="The Broad Institute Genome Sequencing Center for Infectious Disease"/>
            <person name="Wu L."/>
            <person name="Ma J."/>
        </authorList>
    </citation>
    <scope>NUCLEOTIDE SEQUENCE [LARGE SCALE GENOMIC DNA]</scope>
    <source>
        <strain evidence="2">JCM 17027</strain>
    </source>
</reference>
<dbReference type="SUPFAM" id="SSF110087">
    <property type="entry name" value="DR1885-like metal-binding protein"/>
    <property type="match status" value="1"/>
</dbReference>
<evidence type="ECO:0008006" key="3">
    <source>
        <dbReference type="Google" id="ProtNLM"/>
    </source>
</evidence>
<sequence length="227" mass="24120">MVGTPPEGADGLAREVGWISRTTRRGLTLPCRLFALRRRGNPGADTGPCSGGAVVLTRGRTARSAAAVLAAVALALSGCGGDDSFEPQDWHAPGQNASVGPVLIRYAHVAEPKEDPWQPGDDVPAYVWLMNEGDKSDRLVGASSPNAESVSIVNADGKTLPDGVELPPNKLRQLEPTNDHLLLRDVREVVRGGDFMKITLSFERAGSVTFNIQSQVPVYDSSPSPNE</sequence>
<dbReference type="PANTHER" id="PTHR36302">
    <property type="entry name" value="BLR7088 PROTEIN"/>
    <property type="match status" value="1"/>
</dbReference>
<gene>
    <name evidence="1" type="ORF">GCM10022384_65260</name>
</gene>
<dbReference type="InterPro" id="IPR036182">
    <property type="entry name" value="PCuAC_sf"/>
</dbReference>
<dbReference type="Gene3D" id="2.60.40.1890">
    <property type="entry name" value="PCu(A)C copper chaperone"/>
    <property type="match status" value="1"/>
</dbReference>
<dbReference type="PANTHER" id="PTHR36302:SF1">
    <property type="entry name" value="COPPER CHAPERONE PCU(A)C"/>
    <property type="match status" value="1"/>
</dbReference>
<comment type="caution">
    <text evidence="1">The sequence shown here is derived from an EMBL/GenBank/DDBJ whole genome shotgun (WGS) entry which is preliminary data.</text>
</comment>
<dbReference type="EMBL" id="BAABCQ010000217">
    <property type="protein sequence ID" value="GAA4011105.1"/>
    <property type="molecule type" value="Genomic_DNA"/>
</dbReference>
<organism evidence="1 2">
    <name type="scientific">Streptomyces marokkonensis</name>
    <dbReference type="NCBI Taxonomy" id="324855"/>
    <lineage>
        <taxon>Bacteria</taxon>
        <taxon>Bacillati</taxon>
        <taxon>Actinomycetota</taxon>
        <taxon>Actinomycetes</taxon>
        <taxon>Kitasatosporales</taxon>
        <taxon>Streptomycetaceae</taxon>
        <taxon>Streptomyces</taxon>
    </lineage>
</organism>